<dbReference type="SUPFAM" id="SSF158472">
    <property type="entry name" value="HAMP domain-like"/>
    <property type="match status" value="1"/>
</dbReference>
<dbReference type="Pfam" id="PF00672">
    <property type="entry name" value="HAMP"/>
    <property type="match status" value="1"/>
</dbReference>
<feature type="coiled-coil region" evidence="2">
    <location>
        <begin position="394"/>
        <end position="421"/>
    </location>
</feature>
<keyword evidence="3" id="KW-1133">Transmembrane helix</keyword>
<dbReference type="PANTHER" id="PTHR43156">
    <property type="entry name" value="STAGE II SPORULATION PROTEIN E-RELATED"/>
    <property type="match status" value="1"/>
</dbReference>
<gene>
    <name evidence="5" type="ORF">BN874_720010</name>
</gene>
<dbReference type="RefSeq" id="WP_051498052.1">
    <property type="nucleotide sequence ID" value="NZ_CBTK010000290.1"/>
</dbReference>
<dbReference type="PROSITE" id="PS50885">
    <property type="entry name" value="HAMP"/>
    <property type="match status" value="1"/>
</dbReference>
<dbReference type="CDD" id="cd06225">
    <property type="entry name" value="HAMP"/>
    <property type="match status" value="1"/>
</dbReference>
<keyword evidence="2" id="KW-0175">Coiled coil</keyword>
<evidence type="ECO:0000313" key="6">
    <source>
        <dbReference type="Proteomes" id="UP000019184"/>
    </source>
</evidence>
<sequence length="680" mass="75629">MLEPLPPRPRLFGLKRQFLLLLAGVYVLTGTVALGLFGWGIHRVTRQLGEEFAAQYALRQKDRILAPIQRELALARTLTDSPLLQRWVRDENNPDLKAAALAELESYRRHFADRSYFVAIDSSKHFYFNDAANAYQGRELGHTLDPNLPSDSWYFATLAQSADFVLNINYDVPLNINKLWFNVVIRDGAEQLGVGGTGLELDRFIKAVLSEDRQGVQTLLLDRAGAIKAHHQRAYIDFNTVAKPEAERSTLYRLLTTPQEQDLLRAQLERLSTGQIAVAVLPLTVEGKPHLVAIAYLQEIQWFAVALVDIADIYRFGRFAPFAALLALSLLALAGAVTVLLNRLVLNPLAQLHHSTQAIAAGDYRPLAVVETHNEIGELTSAFNDMARTVRQHTDHLEQRVAERTRELDQANGQLAEAHRQVLDSIQYAQLLQQAILPLPELLARALGEHFVIWRPRNLVGGDFYYCQADERGCLLVVADCTGHGVPGAFMTMAVNSVLNHITGTCGIDDPARLLQAVNRLLRATLRQDEMGEGFENGLDAGVCYWSWSASSLIFAGARLDLYYRDADGAVAVLRGDGCSVGYRRSNPDWTFVSHAVERAPGRVFYLITDGLLDQSGGPKGYGFGRQRFLAFLQQQGHLPLAAQQIALEQTLANWQGEQSQRDDMTVIGFRPVLEPPLSP</sequence>
<dbReference type="EMBL" id="CBTK010000290">
    <property type="protein sequence ID" value="CDH47066.1"/>
    <property type="molecule type" value="Genomic_DNA"/>
</dbReference>
<evidence type="ECO:0000256" key="1">
    <source>
        <dbReference type="ARBA" id="ARBA00022801"/>
    </source>
</evidence>
<dbReference type="Proteomes" id="UP000019184">
    <property type="component" value="Unassembled WGS sequence"/>
</dbReference>
<evidence type="ECO:0000256" key="2">
    <source>
        <dbReference type="SAM" id="Coils"/>
    </source>
</evidence>
<reference evidence="5 6" key="1">
    <citation type="journal article" date="2014" name="ISME J.">
        <title>Candidatus Competibacter-lineage genomes retrieved from metagenomes reveal functional metabolic diversity.</title>
        <authorList>
            <person name="McIlroy S.J."/>
            <person name="Albertsen M."/>
            <person name="Andresen E.K."/>
            <person name="Saunders A.M."/>
            <person name="Kristiansen R."/>
            <person name="Stokholm-Bjerregaard M."/>
            <person name="Nielsen K.L."/>
            <person name="Nielsen P.H."/>
        </authorList>
    </citation>
    <scope>NUCLEOTIDE SEQUENCE [LARGE SCALE GENOMIC DNA]</scope>
    <source>
        <strain evidence="5 6">Run_B_J11</strain>
    </source>
</reference>
<dbReference type="Gene3D" id="3.60.40.10">
    <property type="entry name" value="PPM-type phosphatase domain"/>
    <property type="match status" value="1"/>
</dbReference>
<dbReference type="InterPro" id="IPR052016">
    <property type="entry name" value="Bact_Sigma-Reg"/>
</dbReference>
<dbReference type="GO" id="GO:0007165">
    <property type="term" value="P:signal transduction"/>
    <property type="evidence" value="ECO:0007669"/>
    <property type="project" value="InterPro"/>
</dbReference>
<keyword evidence="3" id="KW-0812">Transmembrane</keyword>
<comment type="caution">
    <text evidence="5">The sequence shown here is derived from an EMBL/GenBank/DDBJ whole genome shotgun (WGS) entry which is preliminary data.</text>
</comment>
<dbReference type="SMART" id="SM00304">
    <property type="entry name" value="HAMP"/>
    <property type="match status" value="1"/>
</dbReference>
<organism evidence="5 6">
    <name type="scientific">Candidatus Contendobacter odensis Run_B_J11</name>
    <dbReference type="NCBI Taxonomy" id="1400861"/>
    <lineage>
        <taxon>Bacteria</taxon>
        <taxon>Pseudomonadati</taxon>
        <taxon>Pseudomonadota</taxon>
        <taxon>Gammaproteobacteria</taxon>
        <taxon>Candidatus Competibacteraceae</taxon>
        <taxon>Candidatus Contendibacter</taxon>
    </lineage>
</organism>
<keyword evidence="3" id="KW-0472">Membrane</keyword>
<dbReference type="Pfam" id="PF07228">
    <property type="entry name" value="SpoIIE"/>
    <property type="match status" value="1"/>
</dbReference>
<keyword evidence="1" id="KW-0378">Hydrolase</keyword>
<feature type="domain" description="HAMP" evidence="4">
    <location>
        <begin position="343"/>
        <end position="395"/>
    </location>
</feature>
<feature type="transmembrane region" description="Helical" evidence="3">
    <location>
        <begin position="20"/>
        <end position="41"/>
    </location>
</feature>
<dbReference type="GO" id="GO:0016020">
    <property type="term" value="C:membrane"/>
    <property type="evidence" value="ECO:0007669"/>
    <property type="project" value="InterPro"/>
</dbReference>
<dbReference type="InterPro" id="IPR003660">
    <property type="entry name" value="HAMP_dom"/>
</dbReference>
<keyword evidence="6" id="KW-1185">Reference proteome</keyword>
<dbReference type="GO" id="GO:0016791">
    <property type="term" value="F:phosphatase activity"/>
    <property type="evidence" value="ECO:0007669"/>
    <property type="project" value="TreeGrafter"/>
</dbReference>
<evidence type="ECO:0000313" key="5">
    <source>
        <dbReference type="EMBL" id="CDH47066.1"/>
    </source>
</evidence>
<evidence type="ECO:0000256" key="3">
    <source>
        <dbReference type="SAM" id="Phobius"/>
    </source>
</evidence>
<dbReference type="InterPro" id="IPR036457">
    <property type="entry name" value="PPM-type-like_dom_sf"/>
</dbReference>
<accession>A0A7U7GEU7</accession>
<name>A0A7U7GEU7_9GAMM</name>
<dbReference type="Gene3D" id="6.10.340.10">
    <property type="match status" value="1"/>
</dbReference>
<dbReference type="PANTHER" id="PTHR43156:SF9">
    <property type="entry name" value="HAMP DOMAIN-CONTAINING PROTEIN"/>
    <property type="match status" value="1"/>
</dbReference>
<feature type="transmembrane region" description="Helical" evidence="3">
    <location>
        <begin position="319"/>
        <end position="341"/>
    </location>
</feature>
<dbReference type="SMART" id="SM00331">
    <property type="entry name" value="PP2C_SIG"/>
    <property type="match status" value="1"/>
</dbReference>
<proteinExistence type="predicted"/>
<evidence type="ECO:0000259" key="4">
    <source>
        <dbReference type="PROSITE" id="PS50885"/>
    </source>
</evidence>
<dbReference type="AlphaFoldDB" id="A0A7U7GEU7"/>
<dbReference type="InterPro" id="IPR001932">
    <property type="entry name" value="PPM-type_phosphatase-like_dom"/>
</dbReference>
<protein>
    <submittedName>
        <fullName evidence="5">Bacterial signal domain protein</fullName>
    </submittedName>
</protein>